<dbReference type="Gene3D" id="1.20.120.1630">
    <property type="match status" value="1"/>
</dbReference>
<name>A0A7G9ZB05_9EURY</name>
<keyword evidence="1" id="KW-0472">Membrane</keyword>
<feature type="transmembrane region" description="Helical" evidence="1">
    <location>
        <begin position="38"/>
        <end position="54"/>
    </location>
</feature>
<proteinExistence type="predicted"/>
<evidence type="ECO:0000256" key="1">
    <source>
        <dbReference type="SAM" id="Phobius"/>
    </source>
</evidence>
<reference evidence="2" key="1">
    <citation type="submission" date="2020-06" db="EMBL/GenBank/DDBJ databases">
        <title>Unique genomic features of the anaerobic methanotrophic archaea.</title>
        <authorList>
            <person name="Chadwick G.L."/>
            <person name="Skennerton C.T."/>
            <person name="Laso-Perez R."/>
            <person name="Leu A.O."/>
            <person name="Speth D.R."/>
            <person name="Yu H."/>
            <person name="Morgan-Lang C."/>
            <person name="Hatzenpichler R."/>
            <person name="Goudeau D."/>
            <person name="Malmstrom R."/>
            <person name="Brazelton W.J."/>
            <person name="Woyke T."/>
            <person name="Hallam S.J."/>
            <person name="Tyson G.W."/>
            <person name="Wegener G."/>
            <person name="Boetius A."/>
            <person name="Orphan V."/>
        </authorList>
    </citation>
    <scope>NUCLEOTIDE SEQUENCE</scope>
</reference>
<feature type="transmembrane region" description="Helical" evidence="1">
    <location>
        <begin position="60"/>
        <end position="81"/>
    </location>
</feature>
<dbReference type="EMBL" id="MT631688">
    <property type="protein sequence ID" value="QNO57439.1"/>
    <property type="molecule type" value="Genomic_DNA"/>
</dbReference>
<feature type="transmembrane region" description="Helical" evidence="1">
    <location>
        <begin position="6"/>
        <end position="26"/>
    </location>
</feature>
<keyword evidence="1" id="KW-0812">Transmembrane</keyword>
<keyword evidence="1" id="KW-1133">Transmembrane helix</keyword>
<gene>
    <name evidence="2" type="ORF">FKKJMMIK_00037</name>
</gene>
<evidence type="ECO:0000313" key="2">
    <source>
        <dbReference type="EMBL" id="QNO57439.1"/>
    </source>
</evidence>
<protein>
    <submittedName>
        <fullName evidence="2">Uncharacterized protein</fullName>
    </submittedName>
</protein>
<sequence length="114" mass="13008">MFRKVIPAIIFGVVYAALILFGWGFGDIAGFFSYPARTIMFAVTISVNTLTMLFKDKFNVDLFLSIAGLVLAVLMSALMLLRIPKEEKMLHKEFGEKWEEYCKRTAKKLIPCVY</sequence>
<dbReference type="AlphaFoldDB" id="A0A7G9ZB05"/>
<accession>A0A7G9ZB05</accession>
<organism evidence="2">
    <name type="scientific">Candidatus Methanophaga sp. ANME-1 ERB7</name>
    <dbReference type="NCBI Taxonomy" id="2759913"/>
    <lineage>
        <taxon>Archaea</taxon>
        <taxon>Methanobacteriati</taxon>
        <taxon>Methanobacteriota</taxon>
        <taxon>Stenosarchaea group</taxon>
        <taxon>Methanomicrobia</taxon>
        <taxon>Candidatus Methanophagales</taxon>
        <taxon>Candidatus Methanophagaceae</taxon>
        <taxon>Candidatus Methanophaga</taxon>
    </lineage>
</organism>